<dbReference type="GO" id="GO:0005789">
    <property type="term" value="C:endoplasmic reticulum membrane"/>
    <property type="evidence" value="ECO:0007669"/>
    <property type="project" value="TreeGrafter"/>
</dbReference>
<dbReference type="AlphaFoldDB" id="A0A9W8HGA2"/>
<proteinExistence type="inferred from homology"/>
<protein>
    <recommendedName>
        <fullName evidence="5">Sel1 repeat family protein</fullName>
    </recommendedName>
</protein>
<dbReference type="Gene3D" id="1.25.40.10">
    <property type="entry name" value="Tetratricopeptide repeat domain"/>
    <property type="match status" value="1"/>
</dbReference>
<dbReference type="InterPro" id="IPR011990">
    <property type="entry name" value="TPR-like_helical_dom_sf"/>
</dbReference>
<dbReference type="SMART" id="SM00671">
    <property type="entry name" value="SEL1"/>
    <property type="match status" value="5"/>
</dbReference>
<sequence>MLARVHTGAARRRAAGGLQSRQLQDRAAQDPLSQGRLVQDPPRQGLPDGEETGGWAGGAIRVERRPFPAFPRSKAGAQGAGPSAEALQWALDRAGAEATTAAAVAGLAQGFADAAAAKDGGRALERWRARAVGELGGDARRITAVAKAWRRTARERGMAHALFKVAAEEGSVEAAYHYGVLLGLGELAVPGGRALGTRIIRQLAAIGHPPSQAVVADHCLAAGQRQAGLDLLLSAANHSAAAALRLGDAYRTQAPPDHAAAAHWYARAAERGLPQGYFMLGAMSARGDAPDHETAFRMFERAAAGGSVEAQYNVGVCCLAGRGTERNPRLAAEYWAMAAAQRFPPALLNLAALLLDGPGVPRNVPRARALLAIAADCDGPVRSEARARLARLDRERAETGCVIL</sequence>
<dbReference type="PANTHER" id="PTHR11102">
    <property type="entry name" value="SEL-1-LIKE PROTEIN"/>
    <property type="match status" value="1"/>
</dbReference>
<dbReference type="Proteomes" id="UP001140217">
    <property type="component" value="Unassembled WGS sequence"/>
</dbReference>
<dbReference type="Pfam" id="PF08238">
    <property type="entry name" value="Sel1"/>
    <property type="match status" value="4"/>
</dbReference>
<comment type="similarity">
    <text evidence="1">Belongs to the sel-1 family.</text>
</comment>
<dbReference type="OrthoDB" id="2425131at2759"/>
<feature type="region of interest" description="Disordered" evidence="2">
    <location>
        <begin position="1"/>
        <end position="59"/>
    </location>
</feature>
<evidence type="ECO:0008006" key="5">
    <source>
        <dbReference type="Google" id="ProtNLM"/>
    </source>
</evidence>
<evidence type="ECO:0000313" key="4">
    <source>
        <dbReference type="Proteomes" id="UP001140217"/>
    </source>
</evidence>
<gene>
    <name evidence="3" type="ORF">H4R18_000363</name>
</gene>
<dbReference type="EMBL" id="JANBUL010000008">
    <property type="protein sequence ID" value="KAJ2785672.1"/>
    <property type="molecule type" value="Genomic_DNA"/>
</dbReference>
<dbReference type="InterPro" id="IPR006597">
    <property type="entry name" value="Sel1-like"/>
</dbReference>
<evidence type="ECO:0000313" key="3">
    <source>
        <dbReference type="EMBL" id="KAJ2785672.1"/>
    </source>
</evidence>
<evidence type="ECO:0000256" key="1">
    <source>
        <dbReference type="ARBA" id="ARBA00038101"/>
    </source>
</evidence>
<keyword evidence="4" id="KW-1185">Reference proteome</keyword>
<dbReference type="PANTHER" id="PTHR11102:SF147">
    <property type="entry name" value="SEL1L ADAPTOR SUBUNIT OF ERAD E3 UBIQUITIN LIGASE"/>
    <property type="match status" value="1"/>
</dbReference>
<name>A0A9W8HGA2_9FUNG</name>
<reference evidence="3" key="1">
    <citation type="submission" date="2022-07" db="EMBL/GenBank/DDBJ databases">
        <title>Phylogenomic reconstructions and comparative analyses of Kickxellomycotina fungi.</title>
        <authorList>
            <person name="Reynolds N.K."/>
            <person name="Stajich J.E."/>
            <person name="Barry K."/>
            <person name="Grigoriev I.V."/>
            <person name="Crous P."/>
            <person name="Smith M.E."/>
        </authorList>
    </citation>
    <scope>NUCLEOTIDE SEQUENCE</scope>
    <source>
        <strain evidence="3">NBRC 105414</strain>
    </source>
</reference>
<evidence type="ECO:0000256" key="2">
    <source>
        <dbReference type="SAM" id="MobiDB-lite"/>
    </source>
</evidence>
<dbReference type="SUPFAM" id="SSF81901">
    <property type="entry name" value="HCP-like"/>
    <property type="match status" value="1"/>
</dbReference>
<comment type="caution">
    <text evidence="3">The sequence shown here is derived from an EMBL/GenBank/DDBJ whole genome shotgun (WGS) entry which is preliminary data.</text>
</comment>
<dbReference type="GO" id="GO:0036503">
    <property type="term" value="P:ERAD pathway"/>
    <property type="evidence" value="ECO:0007669"/>
    <property type="project" value="TreeGrafter"/>
</dbReference>
<dbReference type="InterPro" id="IPR050767">
    <property type="entry name" value="Sel1_AlgK"/>
</dbReference>
<accession>A0A9W8HGA2</accession>
<organism evidence="3 4">
    <name type="scientific">Coemansia javaensis</name>
    <dbReference type="NCBI Taxonomy" id="2761396"/>
    <lineage>
        <taxon>Eukaryota</taxon>
        <taxon>Fungi</taxon>
        <taxon>Fungi incertae sedis</taxon>
        <taxon>Zoopagomycota</taxon>
        <taxon>Kickxellomycotina</taxon>
        <taxon>Kickxellomycetes</taxon>
        <taxon>Kickxellales</taxon>
        <taxon>Kickxellaceae</taxon>
        <taxon>Coemansia</taxon>
    </lineage>
</organism>